<name>A0A367ZNB5_9BACT</name>
<evidence type="ECO:0008006" key="3">
    <source>
        <dbReference type="Google" id="ProtNLM"/>
    </source>
</evidence>
<dbReference type="AlphaFoldDB" id="A0A367ZNB5"/>
<gene>
    <name evidence="1" type="ORF">OZSIB_0120</name>
</gene>
<accession>A0A367ZNB5</accession>
<protein>
    <recommendedName>
        <fullName evidence="3">STAS/SEC14 domain-containing protein</fullName>
    </recommendedName>
</protein>
<reference evidence="1 2" key="1">
    <citation type="submission" date="2018-05" db="EMBL/GenBank/DDBJ databases">
        <title>A metagenomic window into the 2 km-deep terrestrial subsurface aquifer revealed taxonomically and functionally diverse microbial community comprising novel uncultured bacterial lineages.</title>
        <authorList>
            <person name="Kadnikov V.V."/>
            <person name="Mardanov A.V."/>
            <person name="Beletsky A.V."/>
            <person name="Banks D."/>
            <person name="Pimenov N.V."/>
            <person name="Frank Y.A."/>
            <person name="Karnachuk O.V."/>
            <person name="Ravin N.V."/>
        </authorList>
    </citation>
    <scope>NUCLEOTIDE SEQUENCE [LARGE SCALE GENOMIC DNA]</scope>
    <source>
        <strain evidence="1">BY5</strain>
    </source>
</reference>
<proteinExistence type="predicted"/>
<sequence>MGITYTFEQGFLWYRMSGHQNVEETRAGFEAAFQDPAFRPGLPVLIDARDTPGRRSASDLASLAAFFGAHRHVLGRRFALLISEKNPSPGKYSRVLVPQSDRYKVRFFVFYEPEAAIEWLTSPEATD</sequence>
<organism evidence="1 2">
    <name type="scientific">Candidatus Ozemobacter sibiricus</name>
    <dbReference type="NCBI Taxonomy" id="2268124"/>
    <lineage>
        <taxon>Bacteria</taxon>
        <taxon>Candidatus Ozemobacteria</taxon>
        <taxon>Candidatus Ozemobacterales</taxon>
        <taxon>Candidatus Ozemobacteraceae</taxon>
        <taxon>Candidatus Ozemobacter</taxon>
    </lineage>
</organism>
<dbReference type="Proteomes" id="UP000252355">
    <property type="component" value="Unassembled WGS sequence"/>
</dbReference>
<comment type="caution">
    <text evidence="1">The sequence shown here is derived from an EMBL/GenBank/DDBJ whole genome shotgun (WGS) entry which is preliminary data.</text>
</comment>
<dbReference type="EMBL" id="QOQW01000014">
    <property type="protein sequence ID" value="RCK79249.1"/>
    <property type="molecule type" value="Genomic_DNA"/>
</dbReference>
<evidence type="ECO:0000313" key="2">
    <source>
        <dbReference type="Proteomes" id="UP000252355"/>
    </source>
</evidence>
<evidence type="ECO:0000313" key="1">
    <source>
        <dbReference type="EMBL" id="RCK79249.1"/>
    </source>
</evidence>